<protein>
    <submittedName>
        <fullName evidence="1">Uncharacterized protein</fullName>
    </submittedName>
</protein>
<dbReference type="Proteomes" id="UP001153269">
    <property type="component" value="Unassembled WGS sequence"/>
</dbReference>
<keyword evidence="2" id="KW-1185">Reference proteome</keyword>
<organism evidence="1 2">
    <name type="scientific">Pleuronectes platessa</name>
    <name type="common">European plaice</name>
    <dbReference type="NCBI Taxonomy" id="8262"/>
    <lineage>
        <taxon>Eukaryota</taxon>
        <taxon>Metazoa</taxon>
        <taxon>Chordata</taxon>
        <taxon>Craniata</taxon>
        <taxon>Vertebrata</taxon>
        <taxon>Euteleostomi</taxon>
        <taxon>Actinopterygii</taxon>
        <taxon>Neopterygii</taxon>
        <taxon>Teleostei</taxon>
        <taxon>Neoteleostei</taxon>
        <taxon>Acanthomorphata</taxon>
        <taxon>Carangaria</taxon>
        <taxon>Pleuronectiformes</taxon>
        <taxon>Pleuronectoidei</taxon>
        <taxon>Pleuronectidae</taxon>
        <taxon>Pleuronectes</taxon>
    </lineage>
</organism>
<reference evidence="1" key="1">
    <citation type="submission" date="2020-03" db="EMBL/GenBank/DDBJ databases">
        <authorList>
            <person name="Weist P."/>
        </authorList>
    </citation>
    <scope>NUCLEOTIDE SEQUENCE</scope>
</reference>
<dbReference type="EMBL" id="CADEAL010001224">
    <property type="protein sequence ID" value="CAB1430343.1"/>
    <property type="molecule type" value="Genomic_DNA"/>
</dbReference>
<evidence type="ECO:0000313" key="1">
    <source>
        <dbReference type="EMBL" id="CAB1430343.1"/>
    </source>
</evidence>
<dbReference type="AlphaFoldDB" id="A0A9N7UED5"/>
<accession>A0A9N7UED5</accession>
<gene>
    <name evidence="1" type="ORF">PLEPLA_LOCUS18325</name>
</gene>
<comment type="caution">
    <text evidence="1">The sequence shown here is derived from an EMBL/GenBank/DDBJ whole genome shotgun (WGS) entry which is preliminary data.</text>
</comment>
<name>A0A9N7UED5_PLEPL</name>
<sequence length="169" mass="17356">MPPQWKVKATVVGAVRPKELTLIQAEVSGGSVYSQCTLTESSLNPNVTRTSVCHGGALICPDTAQSPGVNITLLAIGGGGSGEISVQAKVAHSPRRSPGAKRSIEITEMEEVEASGAKESSKVPRSLAQGGPISCLHLSDPVITADPSLDLSAAKEITPKSAEHIGLPV</sequence>
<proteinExistence type="predicted"/>
<evidence type="ECO:0000313" key="2">
    <source>
        <dbReference type="Proteomes" id="UP001153269"/>
    </source>
</evidence>